<organism evidence="3 4">
    <name type="scientific">Floridaenema flaviceps BLCC-F50</name>
    <dbReference type="NCBI Taxonomy" id="3153642"/>
    <lineage>
        <taxon>Bacteria</taxon>
        <taxon>Bacillati</taxon>
        <taxon>Cyanobacteriota</taxon>
        <taxon>Cyanophyceae</taxon>
        <taxon>Oscillatoriophycideae</taxon>
        <taxon>Aerosakkonematales</taxon>
        <taxon>Aerosakkonemataceae</taxon>
        <taxon>Floridanema</taxon>
        <taxon>Floridanema flaviceps</taxon>
    </lineage>
</organism>
<dbReference type="RefSeq" id="WP_413265163.1">
    <property type="nucleotide sequence ID" value="NZ_JBHFNR010000158.1"/>
</dbReference>
<feature type="compositionally biased region" description="Polar residues" evidence="1">
    <location>
        <begin position="230"/>
        <end position="246"/>
    </location>
</feature>
<feature type="transmembrane region" description="Helical" evidence="2">
    <location>
        <begin position="60"/>
        <end position="80"/>
    </location>
</feature>
<accession>A0ABV4XUX7</accession>
<dbReference type="Pfam" id="PF03743">
    <property type="entry name" value="TrbI"/>
    <property type="match status" value="1"/>
</dbReference>
<feature type="region of interest" description="Disordered" evidence="1">
    <location>
        <begin position="123"/>
        <end position="156"/>
    </location>
</feature>
<protein>
    <submittedName>
        <fullName evidence="3">TrbI/VirB10 family protein</fullName>
    </submittedName>
</protein>
<dbReference type="InterPro" id="IPR005498">
    <property type="entry name" value="T4SS_VirB10/TraB/TrbI"/>
</dbReference>
<keyword evidence="2" id="KW-1133">Transmembrane helix</keyword>
<evidence type="ECO:0000313" key="3">
    <source>
        <dbReference type="EMBL" id="MFB2895525.1"/>
    </source>
</evidence>
<dbReference type="EMBL" id="JBHFNR010000158">
    <property type="protein sequence ID" value="MFB2895525.1"/>
    <property type="molecule type" value="Genomic_DNA"/>
</dbReference>
<keyword evidence="4" id="KW-1185">Reference proteome</keyword>
<feature type="region of interest" description="Disordered" evidence="1">
    <location>
        <begin position="222"/>
        <end position="246"/>
    </location>
</feature>
<gene>
    <name evidence="3" type="ORF">ACE1CI_21680</name>
</gene>
<reference evidence="3 4" key="1">
    <citation type="submission" date="2024-09" db="EMBL/GenBank/DDBJ databases">
        <title>Floridaenema gen nov. (Aerosakkonemataceae, Aerosakkonematales ord. nov., Cyanobacteria) from benthic tropical and subtropical fresh waters, with the description of four new species.</title>
        <authorList>
            <person name="Moretto J.A."/>
            <person name="Berthold D.E."/>
            <person name="Lefler F.W."/>
            <person name="Huang I.-S."/>
            <person name="Laughinghouse H. IV."/>
        </authorList>
    </citation>
    <scope>NUCLEOTIDE SEQUENCE [LARGE SCALE GENOMIC DNA]</scope>
    <source>
        <strain evidence="3 4">BLCC-F50</strain>
    </source>
</reference>
<evidence type="ECO:0000256" key="1">
    <source>
        <dbReference type="SAM" id="MobiDB-lite"/>
    </source>
</evidence>
<evidence type="ECO:0000313" key="4">
    <source>
        <dbReference type="Proteomes" id="UP001576784"/>
    </source>
</evidence>
<feature type="region of interest" description="Disordered" evidence="1">
    <location>
        <begin position="82"/>
        <end position="105"/>
    </location>
</feature>
<name>A0ABV4XUX7_9CYAN</name>
<evidence type="ECO:0000256" key="2">
    <source>
        <dbReference type="SAM" id="Phobius"/>
    </source>
</evidence>
<comment type="caution">
    <text evidence="3">The sequence shown here is derived from an EMBL/GenBank/DDBJ whole genome shotgun (WGS) entry which is preliminary data.</text>
</comment>
<sequence>MNRQVSSTPASELSEDIDFNEFADFNPHLPLSLEAQYQLAQDEEKPQPPPVAQRGIPRMVVMLLLTGGVIIAGLSIWQFVKPKSDTKPPVPTTAQKTKEPLLKDEKPELLARLAYVDQQKLIAQTPKSNEPTQREPNPSSTPKATSKPTPHRVVERQYPVATRPPVRPTTPPPTPRTIVRTVIVPAPTPTSTPKPTLTSTPEKLNPFERWNQLAQLGQTRGNVEVETEKSPVTQNLPIPTKDNSANQDSKLLTVNIGKEQPPETPLASRQLSSGAIGILNRTSQPLTTSNTLQIALGTITKGTVSVPLLWDTGSGEQLYNRFAITLTEDILATNGSIALNKGTVIIALANHVGKKNLMVQASAIAIVYTDESGKVKQQEIPSGAILIAGEDGTPLIAKAHLDSGDDIAKQDLFVGLLSGIGRVGEVFTQPRTTSSTSINSGGFNRDTITVENREPQIWSAVLDGFFSPLAKRLERRSQRAVEELLSRPNIAMVPKGTKVSVTVNSFLSISR</sequence>
<keyword evidence="2" id="KW-0812">Transmembrane</keyword>
<feature type="compositionally biased region" description="Basic and acidic residues" evidence="1">
    <location>
        <begin position="96"/>
        <end position="105"/>
    </location>
</feature>
<dbReference type="Proteomes" id="UP001576784">
    <property type="component" value="Unassembled WGS sequence"/>
</dbReference>
<proteinExistence type="predicted"/>
<keyword evidence="2" id="KW-0472">Membrane</keyword>
<feature type="compositionally biased region" description="Polar residues" evidence="1">
    <location>
        <begin position="123"/>
        <end position="148"/>
    </location>
</feature>